<dbReference type="InterPro" id="IPR004276">
    <property type="entry name" value="GlycoTrans_28_N"/>
</dbReference>
<keyword evidence="8 10" id="KW-0131">Cell cycle</keyword>
<keyword evidence="3 10" id="KW-0328">Glycosyltransferase</keyword>
<evidence type="ECO:0000256" key="7">
    <source>
        <dbReference type="ARBA" id="ARBA00023136"/>
    </source>
</evidence>
<evidence type="ECO:0000256" key="2">
    <source>
        <dbReference type="ARBA" id="ARBA00022618"/>
    </source>
</evidence>
<keyword evidence="4 10" id="KW-0808">Transferase</keyword>
<keyword evidence="7 10" id="KW-0472">Membrane</keyword>
<evidence type="ECO:0000313" key="13">
    <source>
        <dbReference type="EMBL" id="NEU65729.1"/>
    </source>
</evidence>
<dbReference type="SUPFAM" id="SSF53756">
    <property type="entry name" value="UDP-Glycosyltransferase/glycogen phosphorylase"/>
    <property type="match status" value="1"/>
</dbReference>
<comment type="similarity">
    <text evidence="10">Belongs to the glycosyltransferase 28 family. MurG subfamily.</text>
</comment>
<dbReference type="GO" id="GO:0005886">
    <property type="term" value="C:plasma membrane"/>
    <property type="evidence" value="ECO:0007669"/>
    <property type="project" value="UniProtKB-SubCell"/>
</dbReference>
<feature type="binding site" evidence="10">
    <location>
        <position position="296"/>
    </location>
    <ligand>
        <name>UDP-N-acetyl-alpha-D-glucosamine</name>
        <dbReference type="ChEBI" id="CHEBI:57705"/>
    </ligand>
</feature>
<keyword evidence="1 10" id="KW-1003">Cell membrane</keyword>
<feature type="binding site" evidence="10">
    <location>
        <begin position="270"/>
        <end position="275"/>
    </location>
    <ligand>
        <name>UDP-N-acetyl-alpha-D-glucosamine</name>
        <dbReference type="ChEBI" id="CHEBI:57705"/>
    </ligand>
</feature>
<feature type="domain" description="Glycosyl transferase family 28 C-terminal" evidence="12">
    <location>
        <begin position="190"/>
        <end position="352"/>
    </location>
</feature>
<dbReference type="Pfam" id="PF03033">
    <property type="entry name" value="Glyco_transf_28"/>
    <property type="match status" value="1"/>
</dbReference>
<keyword evidence="9 10" id="KW-0961">Cell wall biogenesis/degradation</keyword>
<evidence type="ECO:0000256" key="10">
    <source>
        <dbReference type="HAMAP-Rule" id="MF_00033"/>
    </source>
</evidence>
<dbReference type="PANTHER" id="PTHR21015:SF22">
    <property type="entry name" value="GLYCOSYLTRANSFERASE"/>
    <property type="match status" value="1"/>
</dbReference>
<dbReference type="GO" id="GO:0005975">
    <property type="term" value="P:carbohydrate metabolic process"/>
    <property type="evidence" value="ECO:0007669"/>
    <property type="project" value="InterPro"/>
</dbReference>
<feature type="binding site" evidence="10">
    <location>
        <position position="197"/>
    </location>
    <ligand>
        <name>UDP-N-acetyl-alpha-D-glucosamine</name>
        <dbReference type="ChEBI" id="CHEBI:57705"/>
    </ligand>
</feature>
<accession>A0A6M0IC06</accession>
<dbReference type="Gene3D" id="3.40.50.2000">
    <property type="entry name" value="Glycogen Phosphorylase B"/>
    <property type="match status" value="2"/>
</dbReference>
<comment type="subcellular location">
    <subcellularLocation>
        <location evidence="10">Cell membrane</location>
        <topology evidence="10">Peripheral membrane protein</topology>
        <orientation evidence="10">Cytoplasmic side</orientation>
    </subcellularLocation>
</comment>
<feature type="binding site" evidence="10">
    <location>
        <position position="165"/>
    </location>
    <ligand>
        <name>UDP-N-acetyl-alpha-D-glucosamine</name>
        <dbReference type="ChEBI" id="CHEBI:57705"/>
    </ligand>
</feature>
<feature type="domain" description="Glycosyltransferase family 28 N-terminal" evidence="11">
    <location>
        <begin position="3"/>
        <end position="142"/>
    </location>
</feature>
<name>A0A6M0IC06_9BACT</name>
<dbReference type="GO" id="GO:0009252">
    <property type="term" value="P:peptidoglycan biosynthetic process"/>
    <property type="evidence" value="ECO:0007669"/>
    <property type="project" value="UniProtKB-UniRule"/>
</dbReference>
<keyword evidence="2 10" id="KW-0132">Cell division</keyword>
<keyword evidence="14" id="KW-1185">Reference proteome</keyword>
<sequence length="363" mass="38802">MKVIISGGGTGGHIYPAIAIANELKVLDPTTQILFVGAEGKMEMEKVPRAGYEIVGLPVVGIKREFTLANLAFPIKLGRSFLRAQQIVREFRPDAAVGVGGYASGPLLFAASLKGIPTLIQEQNSYAGLTNKALARWAERICVAYPGMDAFFPADKIKVTGNPVRSDIQFADQQIDAGRKLFGLETNRPTVLVIGGSQGARTLNESLEAGLHRFVDAGVQVVWQTGTAFIERARAAVAATGSPLIKAYDFIYEMDKAYAVADAVVSRAGALSVSELCLVGRPAILVPLPTAAEDHQTKNAMSLVDRHAALLVNDRTAREELVTAALALLANSAQRQQLSTEIKTLAKPNAAREIAEEVTKLIN</sequence>
<organism evidence="13 14">
    <name type="scientific">Spirosoma agri</name>
    <dbReference type="NCBI Taxonomy" id="1987381"/>
    <lineage>
        <taxon>Bacteria</taxon>
        <taxon>Pseudomonadati</taxon>
        <taxon>Bacteroidota</taxon>
        <taxon>Cytophagia</taxon>
        <taxon>Cytophagales</taxon>
        <taxon>Cytophagaceae</taxon>
        <taxon>Spirosoma</taxon>
    </lineage>
</organism>
<dbReference type="GO" id="GO:0008360">
    <property type="term" value="P:regulation of cell shape"/>
    <property type="evidence" value="ECO:0007669"/>
    <property type="project" value="UniProtKB-KW"/>
</dbReference>
<evidence type="ECO:0000256" key="6">
    <source>
        <dbReference type="ARBA" id="ARBA00022984"/>
    </source>
</evidence>
<comment type="pathway">
    <text evidence="10">Cell wall biogenesis; peptidoglycan biosynthesis.</text>
</comment>
<evidence type="ECO:0000256" key="8">
    <source>
        <dbReference type="ARBA" id="ARBA00023306"/>
    </source>
</evidence>
<evidence type="ECO:0000259" key="11">
    <source>
        <dbReference type="Pfam" id="PF03033"/>
    </source>
</evidence>
<feature type="binding site" evidence="10">
    <location>
        <begin position="10"/>
        <end position="12"/>
    </location>
    <ligand>
        <name>UDP-N-acetyl-alpha-D-glucosamine</name>
        <dbReference type="ChEBI" id="CHEBI:57705"/>
    </ligand>
</feature>
<dbReference type="Proteomes" id="UP000477386">
    <property type="component" value="Unassembled WGS sequence"/>
</dbReference>
<keyword evidence="5 10" id="KW-0133">Cell shape</keyword>
<keyword evidence="6 10" id="KW-0573">Peptidoglycan synthesis</keyword>
<evidence type="ECO:0000313" key="14">
    <source>
        <dbReference type="Proteomes" id="UP000477386"/>
    </source>
</evidence>
<reference evidence="13 14" key="1">
    <citation type="submission" date="2020-02" db="EMBL/GenBank/DDBJ databases">
        <title>Draft genome sequence of two Spirosoma agri KCTC 52727 and Spirosoma terrae KCTC 52035.</title>
        <authorList>
            <person name="Rojas J."/>
            <person name="Ambika Manirajan B."/>
            <person name="Ratering S."/>
            <person name="Suarez C."/>
            <person name="Schnell S."/>
        </authorList>
    </citation>
    <scope>NUCLEOTIDE SEQUENCE [LARGE SCALE GENOMIC DNA]</scope>
    <source>
        <strain evidence="13 14">KCTC 52727</strain>
    </source>
</reference>
<dbReference type="EC" id="2.4.1.227" evidence="10"/>
<dbReference type="GO" id="GO:0071555">
    <property type="term" value="P:cell wall organization"/>
    <property type="evidence" value="ECO:0007669"/>
    <property type="project" value="UniProtKB-KW"/>
</dbReference>
<dbReference type="GO" id="GO:0051301">
    <property type="term" value="P:cell division"/>
    <property type="evidence" value="ECO:0007669"/>
    <property type="project" value="UniProtKB-KW"/>
</dbReference>
<evidence type="ECO:0000256" key="9">
    <source>
        <dbReference type="ARBA" id="ARBA00023316"/>
    </source>
</evidence>
<dbReference type="PANTHER" id="PTHR21015">
    <property type="entry name" value="UDP-N-ACETYLGLUCOSAMINE--N-ACETYLMURAMYL-(PENTAPEPTIDE) PYROPHOSPHORYL-UNDECAPRENOL N-ACETYLGLUCOSAMINE TRANSFERASE 1"/>
    <property type="match status" value="1"/>
</dbReference>
<feature type="binding site" evidence="10">
    <location>
        <position position="124"/>
    </location>
    <ligand>
        <name>UDP-N-acetyl-alpha-D-glucosamine</name>
        <dbReference type="ChEBI" id="CHEBI:57705"/>
    </ligand>
</feature>
<dbReference type="RefSeq" id="WP_164035035.1">
    <property type="nucleotide sequence ID" value="NZ_JAAGNZ010000001.1"/>
</dbReference>
<comment type="caution">
    <text evidence="13">The sequence shown here is derived from an EMBL/GenBank/DDBJ whole genome shotgun (WGS) entry which is preliminary data.</text>
</comment>
<dbReference type="InterPro" id="IPR006009">
    <property type="entry name" value="GlcNAc_MurG"/>
</dbReference>
<dbReference type="UniPathway" id="UPA00219"/>
<dbReference type="AlphaFoldDB" id="A0A6M0IC06"/>
<evidence type="ECO:0000256" key="3">
    <source>
        <dbReference type="ARBA" id="ARBA00022676"/>
    </source>
</evidence>
<feature type="binding site" evidence="10">
    <location>
        <position position="251"/>
    </location>
    <ligand>
        <name>UDP-N-acetyl-alpha-D-glucosamine</name>
        <dbReference type="ChEBI" id="CHEBI:57705"/>
    </ligand>
</feature>
<evidence type="ECO:0000259" key="12">
    <source>
        <dbReference type="Pfam" id="PF04101"/>
    </source>
</evidence>
<comment type="function">
    <text evidence="10">Cell wall formation. Catalyzes the transfer of a GlcNAc subunit on undecaprenyl-pyrophosphoryl-MurNAc-pentapeptide (lipid intermediate I) to form undecaprenyl-pyrophosphoryl-MurNAc-(pentapeptide)GlcNAc (lipid intermediate II).</text>
</comment>
<dbReference type="HAMAP" id="MF_00033">
    <property type="entry name" value="MurG"/>
    <property type="match status" value="1"/>
</dbReference>
<protein>
    <recommendedName>
        <fullName evidence="10">UDP-N-acetylglucosamine--N-acetylmuramyl-(pentapeptide) pyrophosphoryl-undecaprenol N-acetylglucosamine transferase</fullName>
        <ecNumber evidence="10">2.4.1.227</ecNumber>
    </recommendedName>
    <alternativeName>
        <fullName evidence="10">Undecaprenyl-PP-MurNAc-pentapeptide-UDPGlcNAc GlcNAc transferase</fullName>
    </alternativeName>
</protein>
<evidence type="ECO:0000256" key="4">
    <source>
        <dbReference type="ARBA" id="ARBA00022679"/>
    </source>
</evidence>
<evidence type="ECO:0000256" key="5">
    <source>
        <dbReference type="ARBA" id="ARBA00022960"/>
    </source>
</evidence>
<dbReference type="Pfam" id="PF04101">
    <property type="entry name" value="Glyco_tran_28_C"/>
    <property type="match status" value="1"/>
</dbReference>
<dbReference type="CDD" id="cd03785">
    <property type="entry name" value="GT28_MurG"/>
    <property type="match status" value="1"/>
</dbReference>
<evidence type="ECO:0000256" key="1">
    <source>
        <dbReference type="ARBA" id="ARBA00022475"/>
    </source>
</evidence>
<dbReference type="GO" id="GO:0050511">
    <property type="term" value="F:undecaprenyldiphospho-muramoylpentapeptide beta-N-acetylglucosaminyltransferase activity"/>
    <property type="evidence" value="ECO:0007669"/>
    <property type="project" value="UniProtKB-UniRule"/>
</dbReference>
<dbReference type="InterPro" id="IPR007235">
    <property type="entry name" value="Glyco_trans_28_C"/>
</dbReference>
<gene>
    <name evidence="10 13" type="primary">murG</name>
    <name evidence="13" type="ORF">GK091_02465</name>
</gene>
<comment type="catalytic activity">
    <reaction evidence="10">
        <text>di-trans,octa-cis-undecaprenyl diphospho-N-acetyl-alpha-D-muramoyl-L-alanyl-D-glutamyl-meso-2,6-diaminopimeloyl-D-alanyl-D-alanine + UDP-N-acetyl-alpha-D-glucosamine = di-trans,octa-cis-undecaprenyl diphospho-[N-acetyl-alpha-D-glucosaminyl-(1-&gt;4)]-N-acetyl-alpha-D-muramoyl-L-alanyl-D-glutamyl-meso-2,6-diaminopimeloyl-D-alanyl-D-alanine + UDP + H(+)</text>
        <dbReference type="Rhea" id="RHEA:31227"/>
        <dbReference type="ChEBI" id="CHEBI:15378"/>
        <dbReference type="ChEBI" id="CHEBI:57705"/>
        <dbReference type="ChEBI" id="CHEBI:58223"/>
        <dbReference type="ChEBI" id="CHEBI:61387"/>
        <dbReference type="ChEBI" id="CHEBI:61388"/>
        <dbReference type="EC" id="2.4.1.227"/>
    </reaction>
</comment>
<dbReference type="NCBIfam" id="TIGR01133">
    <property type="entry name" value="murG"/>
    <property type="match status" value="1"/>
</dbReference>
<dbReference type="EMBL" id="JAAGNZ010000001">
    <property type="protein sequence ID" value="NEU65729.1"/>
    <property type="molecule type" value="Genomic_DNA"/>
</dbReference>
<proteinExistence type="inferred from homology"/>